<evidence type="ECO:0000259" key="2">
    <source>
        <dbReference type="Pfam" id="PF00188"/>
    </source>
</evidence>
<dbReference type="PANTHER" id="PTHR31157:SF1">
    <property type="entry name" value="SCP DOMAIN-CONTAINING PROTEIN"/>
    <property type="match status" value="1"/>
</dbReference>
<feature type="domain" description="SCP" evidence="2">
    <location>
        <begin position="81"/>
        <end position="183"/>
    </location>
</feature>
<dbReference type="PANTHER" id="PTHR31157">
    <property type="entry name" value="SCP DOMAIN-CONTAINING PROTEIN"/>
    <property type="match status" value="1"/>
</dbReference>
<organism evidence="3 4">
    <name type="scientific">Coemansia biformis</name>
    <dbReference type="NCBI Taxonomy" id="1286918"/>
    <lineage>
        <taxon>Eukaryota</taxon>
        <taxon>Fungi</taxon>
        <taxon>Fungi incertae sedis</taxon>
        <taxon>Zoopagomycota</taxon>
        <taxon>Kickxellomycotina</taxon>
        <taxon>Kickxellomycetes</taxon>
        <taxon>Kickxellales</taxon>
        <taxon>Kickxellaceae</taxon>
        <taxon>Coemansia</taxon>
    </lineage>
</organism>
<evidence type="ECO:0000313" key="4">
    <source>
        <dbReference type="Proteomes" id="UP001143981"/>
    </source>
</evidence>
<dbReference type="InterPro" id="IPR014044">
    <property type="entry name" value="CAP_dom"/>
</dbReference>
<protein>
    <recommendedName>
        <fullName evidence="2">SCP domain-containing protein</fullName>
    </recommendedName>
</protein>
<evidence type="ECO:0000313" key="3">
    <source>
        <dbReference type="EMBL" id="KAJ1729832.1"/>
    </source>
</evidence>
<dbReference type="CDD" id="cd05379">
    <property type="entry name" value="CAP_bacterial"/>
    <property type="match status" value="1"/>
</dbReference>
<keyword evidence="1" id="KW-0732">Signal</keyword>
<name>A0A9W7Y6R6_9FUNG</name>
<keyword evidence="4" id="KW-1185">Reference proteome</keyword>
<proteinExistence type="predicted"/>
<reference evidence="3" key="1">
    <citation type="submission" date="2022-07" db="EMBL/GenBank/DDBJ databases">
        <title>Phylogenomic reconstructions and comparative analyses of Kickxellomycotina fungi.</title>
        <authorList>
            <person name="Reynolds N.K."/>
            <person name="Stajich J.E."/>
            <person name="Barry K."/>
            <person name="Grigoriev I.V."/>
            <person name="Crous P."/>
            <person name="Smith M.E."/>
        </authorList>
    </citation>
    <scope>NUCLEOTIDE SEQUENCE</scope>
    <source>
        <strain evidence="3">BCRC 34381</strain>
    </source>
</reference>
<feature type="chain" id="PRO_5040833300" description="SCP domain-containing protein" evidence="1">
    <location>
        <begin position="26"/>
        <end position="211"/>
    </location>
</feature>
<evidence type="ECO:0000256" key="1">
    <source>
        <dbReference type="SAM" id="SignalP"/>
    </source>
</evidence>
<dbReference type="EMBL" id="JANBOI010000545">
    <property type="protein sequence ID" value="KAJ1729832.1"/>
    <property type="molecule type" value="Genomic_DNA"/>
</dbReference>
<dbReference type="AlphaFoldDB" id="A0A9W7Y6R6"/>
<dbReference type="OrthoDB" id="568194at2759"/>
<sequence length="211" mass="22524">MKFLSLSYLAAPALVLLADVNGVQALPVETLGVVAQVGQYATNAVNAVGKSLGLAKSQPVAKQPAAPAYSDRAPSDQMLCLVNGERRNRGLNPVSIHPTLMRVAYEHSQYQAKTRQMTHANPEYGSVGQRMSRNGFKMKAAAENIAALPGATTKEIFDMWCGEPAHYQNILDPSATYMGIANINGYWTQDFGSSLGQSEPAAYAAAAPAYC</sequence>
<feature type="signal peptide" evidence="1">
    <location>
        <begin position="1"/>
        <end position="25"/>
    </location>
</feature>
<dbReference type="Proteomes" id="UP001143981">
    <property type="component" value="Unassembled WGS sequence"/>
</dbReference>
<dbReference type="Gene3D" id="3.40.33.10">
    <property type="entry name" value="CAP"/>
    <property type="match status" value="1"/>
</dbReference>
<accession>A0A9W7Y6R6</accession>
<dbReference type="Pfam" id="PF00188">
    <property type="entry name" value="CAP"/>
    <property type="match status" value="1"/>
</dbReference>
<gene>
    <name evidence="3" type="ORF">LPJ61_003331</name>
</gene>
<comment type="caution">
    <text evidence="3">The sequence shown here is derived from an EMBL/GenBank/DDBJ whole genome shotgun (WGS) entry which is preliminary data.</text>
</comment>
<dbReference type="InterPro" id="IPR035940">
    <property type="entry name" value="CAP_sf"/>
</dbReference>
<dbReference type="SUPFAM" id="SSF55797">
    <property type="entry name" value="PR-1-like"/>
    <property type="match status" value="1"/>
</dbReference>